<organism evidence="1 2">
    <name type="scientific">Nocardia terpenica</name>
    <dbReference type="NCBI Taxonomy" id="455432"/>
    <lineage>
        <taxon>Bacteria</taxon>
        <taxon>Bacillati</taxon>
        <taxon>Actinomycetota</taxon>
        <taxon>Actinomycetes</taxon>
        <taxon>Mycobacteriales</taxon>
        <taxon>Nocardiaceae</taxon>
        <taxon>Nocardia</taxon>
    </lineage>
</organism>
<dbReference type="AlphaFoldDB" id="A0A164NQ27"/>
<dbReference type="Proteomes" id="UP000076512">
    <property type="component" value="Unassembled WGS sequence"/>
</dbReference>
<evidence type="ECO:0000313" key="1">
    <source>
        <dbReference type="EMBL" id="KZM74597.1"/>
    </source>
</evidence>
<keyword evidence="2" id="KW-1185">Reference proteome</keyword>
<proteinExistence type="predicted"/>
<protein>
    <submittedName>
        <fullName evidence="1">Uncharacterized protein</fullName>
    </submittedName>
</protein>
<dbReference type="STRING" id="455432.AWN90_21175"/>
<name>A0A164NQ27_9NOCA</name>
<accession>A0A164NQ27</accession>
<gene>
    <name evidence="1" type="ORF">AWN90_21175</name>
</gene>
<dbReference type="EMBL" id="LWGR01000004">
    <property type="protein sequence ID" value="KZM74597.1"/>
    <property type="molecule type" value="Genomic_DNA"/>
</dbReference>
<evidence type="ECO:0000313" key="2">
    <source>
        <dbReference type="Proteomes" id="UP000076512"/>
    </source>
</evidence>
<reference evidence="1 2" key="1">
    <citation type="submission" date="2016-04" db="EMBL/GenBank/DDBJ databases">
        <authorList>
            <person name="Evans L.H."/>
            <person name="Alamgir A."/>
            <person name="Owens N."/>
            <person name="Weber N.D."/>
            <person name="Virtaneva K."/>
            <person name="Barbian K."/>
            <person name="Babar A."/>
            <person name="Rosenke K."/>
        </authorList>
    </citation>
    <scope>NUCLEOTIDE SEQUENCE [LARGE SCALE GENOMIC DNA]</scope>
    <source>
        <strain evidence="1 2">IFM 0406</strain>
    </source>
</reference>
<sequence length="106" mass="10853">MVCVLVDPAILRAFAVQVGEASKAVSDAGLKDKVFGSGDGVGGSALQWAAHGLGVNLDGPLAKFATEVGWMGDAVRGAADTFEVSDEELAGRFAMLYTDPPKAKGK</sequence>
<comment type="caution">
    <text evidence="1">The sequence shown here is derived from an EMBL/GenBank/DDBJ whole genome shotgun (WGS) entry which is preliminary data.</text>
</comment>